<evidence type="ECO:0000256" key="4">
    <source>
        <dbReference type="ARBA" id="ARBA00022741"/>
    </source>
</evidence>
<feature type="compositionally biased region" description="Pro residues" evidence="9">
    <location>
        <begin position="349"/>
        <end position="365"/>
    </location>
</feature>
<feature type="transmembrane region" description="Helical" evidence="10">
    <location>
        <begin position="394"/>
        <end position="415"/>
    </location>
</feature>
<evidence type="ECO:0000313" key="13">
    <source>
        <dbReference type="EMBL" id="QGU07822.1"/>
    </source>
</evidence>
<dbReference type="GO" id="GO:0005524">
    <property type="term" value="F:ATP binding"/>
    <property type="evidence" value="ECO:0007669"/>
    <property type="project" value="UniProtKB-KW"/>
</dbReference>
<reference evidence="13 14" key="1">
    <citation type="submission" date="2019-11" db="EMBL/GenBank/DDBJ databases">
        <title>Complete genome sequence of Corynebacterium kalinowskii 1959, a novel Corynebacterium species isolated from soil of a small paddock in Vilsendorf, Germany.</title>
        <authorList>
            <person name="Schaffert L."/>
            <person name="Ruwe M."/>
            <person name="Milse J."/>
            <person name="Hanuschka K."/>
            <person name="Ortseifen V."/>
            <person name="Droste J."/>
            <person name="Brandt D."/>
            <person name="Schlueter L."/>
            <person name="Kutter Y."/>
            <person name="Vinke S."/>
            <person name="Viehoefer P."/>
            <person name="Jacob L."/>
            <person name="Luebke N.-C."/>
            <person name="Schulte-Berndt E."/>
            <person name="Hain C."/>
            <person name="Linder M."/>
            <person name="Schmidt P."/>
            <person name="Wollenschlaeger L."/>
            <person name="Luttermann T."/>
            <person name="Thieme E."/>
            <person name="Hassa J."/>
            <person name="Haak M."/>
            <person name="Wittchen M."/>
            <person name="Mentz A."/>
            <person name="Persicke M."/>
            <person name="Busche T."/>
            <person name="Ruckert C."/>
        </authorList>
    </citation>
    <scope>NUCLEOTIDE SEQUENCE [LARGE SCALE GENOMIC DNA]</scope>
    <source>
        <strain evidence="13 14">2039</strain>
    </source>
</reference>
<dbReference type="PROSITE" id="PS51178">
    <property type="entry name" value="PASTA"/>
    <property type="match status" value="4"/>
</dbReference>
<dbReference type="Gene3D" id="1.10.510.10">
    <property type="entry name" value="Transferase(Phosphotransferase) domain 1"/>
    <property type="match status" value="1"/>
</dbReference>
<protein>
    <recommendedName>
        <fullName evidence="1">non-specific serine/threonine protein kinase</fullName>
        <ecNumber evidence="1">2.7.11.1</ecNumber>
    </recommendedName>
</protein>
<dbReference type="InterPro" id="IPR011009">
    <property type="entry name" value="Kinase-like_dom_sf"/>
</dbReference>
<organism evidence="13 14">
    <name type="scientific">Corynebacterium occultum</name>
    <dbReference type="NCBI Taxonomy" id="2675219"/>
    <lineage>
        <taxon>Bacteria</taxon>
        <taxon>Bacillati</taxon>
        <taxon>Actinomycetota</taxon>
        <taxon>Actinomycetes</taxon>
        <taxon>Mycobacteriales</taxon>
        <taxon>Corynebacteriaceae</taxon>
        <taxon>Corynebacterium</taxon>
    </lineage>
</organism>
<feature type="region of interest" description="Disordered" evidence="9">
    <location>
        <begin position="301"/>
        <end position="368"/>
    </location>
</feature>
<evidence type="ECO:0000256" key="7">
    <source>
        <dbReference type="ARBA" id="ARBA00047899"/>
    </source>
</evidence>
<dbReference type="PROSITE" id="PS00108">
    <property type="entry name" value="PROTEIN_KINASE_ST"/>
    <property type="match status" value="1"/>
</dbReference>
<evidence type="ECO:0000256" key="10">
    <source>
        <dbReference type="SAM" id="Phobius"/>
    </source>
</evidence>
<keyword evidence="3 13" id="KW-0808">Transferase</keyword>
<dbReference type="PROSITE" id="PS50011">
    <property type="entry name" value="PROTEIN_KINASE_DOM"/>
    <property type="match status" value="1"/>
</dbReference>
<evidence type="ECO:0000259" key="11">
    <source>
        <dbReference type="PROSITE" id="PS50011"/>
    </source>
</evidence>
<dbReference type="CDD" id="cd06577">
    <property type="entry name" value="PASTA_pknB"/>
    <property type="match status" value="5"/>
</dbReference>
<dbReference type="GO" id="GO:0045717">
    <property type="term" value="P:negative regulation of fatty acid biosynthetic process"/>
    <property type="evidence" value="ECO:0007669"/>
    <property type="project" value="UniProtKB-ARBA"/>
</dbReference>
<keyword evidence="10" id="KW-1133">Transmembrane helix</keyword>
<gene>
    <name evidence="13" type="primary">spk1</name>
    <name evidence="13" type="ORF">COCCU_09490</name>
</gene>
<dbReference type="PANTHER" id="PTHR43289">
    <property type="entry name" value="MITOGEN-ACTIVATED PROTEIN KINASE KINASE KINASE 20-RELATED"/>
    <property type="match status" value="1"/>
</dbReference>
<dbReference type="InterPro" id="IPR000719">
    <property type="entry name" value="Prot_kinase_dom"/>
</dbReference>
<evidence type="ECO:0000256" key="3">
    <source>
        <dbReference type="ARBA" id="ARBA00022679"/>
    </source>
</evidence>
<evidence type="ECO:0000256" key="5">
    <source>
        <dbReference type="ARBA" id="ARBA00022777"/>
    </source>
</evidence>
<keyword evidence="10" id="KW-0472">Membrane</keyword>
<keyword evidence="2" id="KW-0723">Serine/threonine-protein kinase</keyword>
<dbReference type="SMART" id="SM00220">
    <property type="entry name" value="S_TKc"/>
    <property type="match status" value="1"/>
</dbReference>
<evidence type="ECO:0000256" key="9">
    <source>
        <dbReference type="SAM" id="MobiDB-lite"/>
    </source>
</evidence>
<dbReference type="GO" id="GO:0106310">
    <property type="term" value="F:protein serine kinase activity"/>
    <property type="evidence" value="ECO:0007669"/>
    <property type="project" value="RHEA"/>
</dbReference>
<feature type="domain" description="PASTA" evidence="12">
    <location>
        <begin position="551"/>
        <end position="618"/>
    </location>
</feature>
<dbReference type="PANTHER" id="PTHR43289:SF34">
    <property type="entry name" value="SERINE_THREONINE-PROTEIN KINASE YBDM-RELATED"/>
    <property type="match status" value="1"/>
</dbReference>
<dbReference type="Proteomes" id="UP000424462">
    <property type="component" value="Chromosome"/>
</dbReference>
<dbReference type="InterPro" id="IPR005543">
    <property type="entry name" value="PASTA_dom"/>
</dbReference>
<dbReference type="InterPro" id="IPR008271">
    <property type="entry name" value="Ser/Thr_kinase_AS"/>
</dbReference>
<feature type="region of interest" description="Disordered" evidence="9">
    <location>
        <begin position="708"/>
        <end position="728"/>
    </location>
</feature>
<proteinExistence type="predicted"/>
<dbReference type="SUPFAM" id="SSF56112">
    <property type="entry name" value="Protein kinase-like (PK-like)"/>
    <property type="match status" value="1"/>
</dbReference>
<evidence type="ECO:0000256" key="1">
    <source>
        <dbReference type="ARBA" id="ARBA00012513"/>
    </source>
</evidence>
<dbReference type="GO" id="GO:0004674">
    <property type="term" value="F:protein serine/threonine kinase activity"/>
    <property type="evidence" value="ECO:0007669"/>
    <property type="project" value="UniProtKB-KW"/>
</dbReference>
<evidence type="ECO:0000259" key="12">
    <source>
        <dbReference type="PROSITE" id="PS51178"/>
    </source>
</evidence>
<dbReference type="Gene3D" id="3.30.200.20">
    <property type="entry name" value="Phosphorylase Kinase, domain 1"/>
    <property type="match status" value="1"/>
</dbReference>
<dbReference type="CDD" id="cd14014">
    <property type="entry name" value="STKc_PknB_like"/>
    <property type="match status" value="1"/>
</dbReference>
<dbReference type="FunFam" id="1.10.510.10:FF:000021">
    <property type="entry name" value="Serine/threonine protein kinase"/>
    <property type="match status" value="1"/>
</dbReference>
<keyword evidence="10" id="KW-0812">Transmembrane</keyword>
<feature type="domain" description="PASTA" evidence="12">
    <location>
        <begin position="417"/>
        <end position="483"/>
    </location>
</feature>
<dbReference type="AlphaFoldDB" id="A0A6B8VQG1"/>
<evidence type="ECO:0000313" key="14">
    <source>
        <dbReference type="Proteomes" id="UP000424462"/>
    </source>
</evidence>
<dbReference type="EMBL" id="CP046455">
    <property type="protein sequence ID" value="QGU07822.1"/>
    <property type="molecule type" value="Genomic_DNA"/>
</dbReference>
<sequence>MVQLKVGDVLDNRYRIDHPIARGGMSTVYRCVDLRLGRAVATKVMDPRYVDDPVFRQRFRREARAMAQLSHPNLVNVYDFGSDGDHLFLVMELIRGGTLRELLAERGPMPPHAATAVVRAILTGLSVAHAAGMVHRDIKPDNVLINDDHQVKLADFGLVRSTTRSNNTTDQIVGTVSYLSPEQVEGSDIGPASDVYSTGIMLFELLTGATPFHGPTDLAHAFARLQQDVPAPSSRIEGVPQLFDELVGTATSREASNRFNDAAEFLAALDDVAAELSLPAFKVPVPRNAAAHRAAAVPTDTTGIVGPLEPTGVIDTVEPGSTARRPEGPHETSVLPVVAPQPDTAVVPTPEPQHPPLGPVAPPNLPAQRGSTAVVAEDEEEGEKAVSNRSPVKLIVWLVVVAVLTATIAVGGWWFGSGRYGEIPQVLGMEQVAAVATLEEAGFETETRQVYHDDIAPEQIAATQPAPGESLIRGDVVSVLVSKGKPTVPGIPQDRSVESLRSLLLERTLELEIGEALYSDDVAEGGVVKLSPAPGEAVSTGSTITANLSQGPAPVSIPKVVGLSAEEARDALEQAGLSVAEISEHFDEEESAGTATGSQPPAGESVTRGTPVTLYVSNSIVVPDILGLSRSEAEKKLQEAGLSISAAETDADETADGADEIVAVTPAKGEFVDPANPSVSITLPGKVKVPSVRGKKVGEAREILEEAGFGVSTGDDEDERVYSQDPGAKKTAEAGATVTLKAIG</sequence>
<keyword evidence="6" id="KW-0067">ATP-binding</keyword>
<dbReference type="FunFam" id="3.30.200.20:FF:000035">
    <property type="entry name" value="Serine/threonine protein kinase Stk1"/>
    <property type="match status" value="1"/>
</dbReference>
<dbReference type="RefSeq" id="WP_156231262.1">
    <property type="nucleotide sequence ID" value="NZ_CP046455.1"/>
</dbReference>
<feature type="region of interest" description="Disordered" evidence="9">
    <location>
        <begin position="585"/>
        <end position="609"/>
    </location>
</feature>
<comment type="catalytic activity">
    <reaction evidence="7">
        <text>L-threonyl-[protein] + ATP = O-phospho-L-threonyl-[protein] + ADP + H(+)</text>
        <dbReference type="Rhea" id="RHEA:46608"/>
        <dbReference type="Rhea" id="RHEA-COMP:11060"/>
        <dbReference type="Rhea" id="RHEA-COMP:11605"/>
        <dbReference type="ChEBI" id="CHEBI:15378"/>
        <dbReference type="ChEBI" id="CHEBI:30013"/>
        <dbReference type="ChEBI" id="CHEBI:30616"/>
        <dbReference type="ChEBI" id="CHEBI:61977"/>
        <dbReference type="ChEBI" id="CHEBI:456216"/>
        <dbReference type="EC" id="2.7.11.1"/>
    </reaction>
</comment>
<dbReference type="EC" id="2.7.11.1" evidence="1"/>
<feature type="domain" description="Protein kinase" evidence="11">
    <location>
        <begin position="14"/>
        <end position="281"/>
    </location>
</feature>
<keyword evidence="5 13" id="KW-0418">Kinase</keyword>
<accession>A0A6B8VQG1</accession>
<evidence type="ECO:0000256" key="6">
    <source>
        <dbReference type="ARBA" id="ARBA00022840"/>
    </source>
</evidence>
<name>A0A6B8VQG1_9CORY</name>
<dbReference type="Gene3D" id="3.30.10.20">
    <property type="match status" value="5"/>
</dbReference>
<comment type="catalytic activity">
    <reaction evidence="8">
        <text>L-seryl-[protein] + ATP = O-phospho-L-seryl-[protein] + ADP + H(+)</text>
        <dbReference type="Rhea" id="RHEA:17989"/>
        <dbReference type="Rhea" id="RHEA-COMP:9863"/>
        <dbReference type="Rhea" id="RHEA-COMP:11604"/>
        <dbReference type="ChEBI" id="CHEBI:15378"/>
        <dbReference type="ChEBI" id="CHEBI:29999"/>
        <dbReference type="ChEBI" id="CHEBI:30616"/>
        <dbReference type="ChEBI" id="CHEBI:83421"/>
        <dbReference type="ChEBI" id="CHEBI:456216"/>
        <dbReference type="EC" id="2.7.11.1"/>
    </reaction>
</comment>
<dbReference type="Pfam" id="PF03793">
    <property type="entry name" value="PASTA"/>
    <property type="match status" value="5"/>
</dbReference>
<dbReference type="SMART" id="SM00740">
    <property type="entry name" value="PASTA"/>
    <property type="match status" value="5"/>
</dbReference>
<evidence type="ECO:0000256" key="8">
    <source>
        <dbReference type="ARBA" id="ARBA00048679"/>
    </source>
</evidence>
<dbReference type="NCBIfam" id="NF033483">
    <property type="entry name" value="PknB_PASTA_kin"/>
    <property type="match status" value="1"/>
</dbReference>
<feature type="domain" description="PASTA" evidence="12">
    <location>
        <begin position="683"/>
        <end position="744"/>
    </location>
</feature>
<dbReference type="Pfam" id="PF00069">
    <property type="entry name" value="Pkinase"/>
    <property type="match status" value="1"/>
</dbReference>
<feature type="domain" description="PASTA" evidence="12">
    <location>
        <begin position="484"/>
        <end position="550"/>
    </location>
</feature>
<dbReference type="KEGG" id="cok:COCCU_09490"/>
<evidence type="ECO:0000256" key="2">
    <source>
        <dbReference type="ARBA" id="ARBA00022527"/>
    </source>
</evidence>
<keyword evidence="14" id="KW-1185">Reference proteome</keyword>
<keyword evidence="4" id="KW-0547">Nucleotide-binding</keyword>